<dbReference type="InterPro" id="IPR000917">
    <property type="entry name" value="Sulfatase_N"/>
</dbReference>
<reference evidence="9 10" key="1">
    <citation type="submission" date="2019-07" db="EMBL/GenBank/DDBJ databases">
        <title>Whole genome shotgun sequence of Brevifollis gellanilyticus NBRC 108608.</title>
        <authorList>
            <person name="Hosoyama A."/>
            <person name="Uohara A."/>
            <person name="Ohji S."/>
            <person name="Ichikawa N."/>
        </authorList>
    </citation>
    <scope>NUCLEOTIDE SEQUENCE [LARGE SCALE GENOMIC DNA]</scope>
    <source>
        <strain evidence="9 10">NBRC 108608</strain>
    </source>
</reference>
<dbReference type="GO" id="GO:0005737">
    <property type="term" value="C:cytoplasm"/>
    <property type="evidence" value="ECO:0007669"/>
    <property type="project" value="TreeGrafter"/>
</dbReference>
<feature type="region of interest" description="Disordered" evidence="7">
    <location>
        <begin position="464"/>
        <end position="487"/>
    </location>
</feature>
<keyword evidence="4" id="KW-0732">Signal</keyword>
<dbReference type="CDD" id="cd16030">
    <property type="entry name" value="iduronate-2-sulfatase"/>
    <property type="match status" value="1"/>
</dbReference>
<comment type="similarity">
    <text evidence="2">Belongs to the sulfatase family.</text>
</comment>
<dbReference type="InterPro" id="IPR035874">
    <property type="entry name" value="IDS"/>
</dbReference>
<evidence type="ECO:0000256" key="7">
    <source>
        <dbReference type="SAM" id="MobiDB-lite"/>
    </source>
</evidence>
<evidence type="ECO:0000256" key="1">
    <source>
        <dbReference type="ARBA" id="ARBA00001913"/>
    </source>
</evidence>
<keyword evidence="6" id="KW-0106">Calcium</keyword>
<dbReference type="Pfam" id="PF00884">
    <property type="entry name" value="Sulfatase"/>
    <property type="match status" value="1"/>
</dbReference>
<keyword evidence="10" id="KW-1185">Reference proteome</keyword>
<dbReference type="GO" id="GO:0004423">
    <property type="term" value="F:iduronate-2-sulfatase activity"/>
    <property type="evidence" value="ECO:0007669"/>
    <property type="project" value="InterPro"/>
</dbReference>
<dbReference type="PROSITE" id="PS00523">
    <property type="entry name" value="SULFATASE_1"/>
    <property type="match status" value="1"/>
</dbReference>
<dbReference type="InterPro" id="IPR017850">
    <property type="entry name" value="Alkaline_phosphatase_core_sf"/>
</dbReference>
<dbReference type="Gene3D" id="3.40.720.10">
    <property type="entry name" value="Alkaline Phosphatase, subunit A"/>
    <property type="match status" value="1"/>
</dbReference>
<evidence type="ECO:0000256" key="6">
    <source>
        <dbReference type="ARBA" id="ARBA00022837"/>
    </source>
</evidence>
<proteinExistence type="inferred from homology"/>
<evidence type="ECO:0000259" key="8">
    <source>
        <dbReference type="Pfam" id="PF00884"/>
    </source>
</evidence>
<dbReference type="PANTHER" id="PTHR45953:SF1">
    <property type="entry name" value="IDURONATE 2-SULFATASE"/>
    <property type="match status" value="1"/>
</dbReference>
<comment type="caution">
    <text evidence="9">The sequence shown here is derived from an EMBL/GenBank/DDBJ whole genome shotgun (WGS) entry which is preliminary data.</text>
</comment>
<name>A0A512MF31_9BACT</name>
<evidence type="ECO:0000256" key="2">
    <source>
        <dbReference type="ARBA" id="ARBA00008779"/>
    </source>
</evidence>
<keyword evidence="5" id="KW-0378">Hydrolase</keyword>
<evidence type="ECO:0000313" key="10">
    <source>
        <dbReference type="Proteomes" id="UP000321577"/>
    </source>
</evidence>
<dbReference type="EMBL" id="BKAG01000047">
    <property type="protein sequence ID" value="GEP45357.1"/>
    <property type="molecule type" value="Genomic_DNA"/>
</dbReference>
<evidence type="ECO:0000256" key="3">
    <source>
        <dbReference type="ARBA" id="ARBA00022723"/>
    </source>
</evidence>
<evidence type="ECO:0000256" key="5">
    <source>
        <dbReference type="ARBA" id="ARBA00022801"/>
    </source>
</evidence>
<dbReference type="InterPro" id="IPR024607">
    <property type="entry name" value="Sulfatase_CS"/>
</dbReference>
<evidence type="ECO:0000313" key="9">
    <source>
        <dbReference type="EMBL" id="GEP45357.1"/>
    </source>
</evidence>
<accession>A0A512MF31</accession>
<dbReference type="Proteomes" id="UP000321577">
    <property type="component" value="Unassembled WGS sequence"/>
</dbReference>
<dbReference type="SUPFAM" id="SSF53649">
    <property type="entry name" value="Alkaline phosphatase-like"/>
    <property type="match status" value="1"/>
</dbReference>
<evidence type="ECO:0000256" key="4">
    <source>
        <dbReference type="ARBA" id="ARBA00022729"/>
    </source>
</evidence>
<feature type="domain" description="Sulfatase N-terminal" evidence="8">
    <location>
        <begin position="7"/>
        <end position="366"/>
    </location>
</feature>
<protein>
    <submittedName>
        <fullName evidence="9">Iduronate-2-sulfatase</fullName>
    </submittedName>
</protein>
<dbReference type="GO" id="GO:0046872">
    <property type="term" value="F:metal ion binding"/>
    <property type="evidence" value="ECO:0007669"/>
    <property type="project" value="UniProtKB-KW"/>
</dbReference>
<dbReference type="PANTHER" id="PTHR45953">
    <property type="entry name" value="IDURONATE 2-SULFATASE"/>
    <property type="match status" value="1"/>
</dbReference>
<gene>
    <name evidence="9" type="primary">ids_3</name>
    <name evidence="9" type="ORF">BGE01nite_46480</name>
</gene>
<sequence>MAAETRPNVLFIASDDMRPQLGCYGDTTVKTPNIDALAKRGMVFQRSYVQQALCSPSRISMLTGRYPATTEIFEIGRTLRTTMPDITTMPQHFKDNGYHTRSLGKIYHVGIDDDASWTVPAWHSSKPRISPATQAAVQKYLGDAKAKGITLPQKGKGSRNAAVPAFESVDCGDDDLLDGDTAANAIQQLQEHAKTPDKPFFLAVGFANPHVPWISPKKYWDLYDRSKFTLAPNNFLPKDAPEFAATSGADFRWYAGVPEGELPEPFARECLHGYYAAISYVDAQVGRLMAALEQTGLAKNTIIVFWSDHGYYMGEHTWWGAKHNNYEGATRNCLILSQPGMKHAGEKTDALAQSVDLAPTLTELCGLPENSGFQGRSLKPVLEEPTAHVNDAAFSWYPKGQGYLGVAMRTDKWRYVEWTKTGAETQRELYNMVHDPQNNQNVAAKPEHAQVIEALSKRLREKFPVQEFKQPAESAMQKGKGKRGKKK</sequence>
<dbReference type="AlphaFoldDB" id="A0A512MF31"/>
<keyword evidence="3" id="KW-0479">Metal-binding</keyword>
<organism evidence="9 10">
    <name type="scientific">Brevifollis gellanilyticus</name>
    <dbReference type="NCBI Taxonomy" id="748831"/>
    <lineage>
        <taxon>Bacteria</taxon>
        <taxon>Pseudomonadati</taxon>
        <taxon>Verrucomicrobiota</taxon>
        <taxon>Verrucomicrobiia</taxon>
        <taxon>Verrucomicrobiales</taxon>
        <taxon>Verrucomicrobiaceae</taxon>
    </lineage>
</organism>
<comment type="cofactor">
    <cofactor evidence="1">
        <name>Ca(2+)</name>
        <dbReference type="ChEBI" id="CHEBI:29108"/>
    </cofactor>
</comment>